<dbReference type="PANTHER" id="PTHR43628">
    <property type="entry name" value="ACTIVATOR OF C KINASE PROTEIN 1-RELATED"/>
    <property type="match status" value="1"/>
</dbReference>
<dbReference type="InterPro" id="IPR052945">
    <property type="entry name" value="Mitotic_Regulator"/>
</dbReference>
<dbReference type="PANTHER" id="PTHR43628:SF1">
    <property type="entry name" value="CHITIN SYNTHASE REGULATORY FACTOR 2-RELATED"/>
    <property type="match status" value="1"/>
</dbReference>
<sequence>MKFLAILLLIWTSIVSANVSLYERGRDYYYGNNIKQNFEKAKSAFEHAANLNSLDAMNALGIMYISGVGVKQNDTKGIAYLKKSATLNHAKSQYDLGSMYYLGIGVDRNLELAQQWVKKSALQGYADAQYNLSQMYEQGNGVKKNPLLASKWRIEAAKSGNSDEQYRLGLAYADDEDYEKAYEWLIKSANQEHAKAQESLATLLDQEVYLYRFGSRESSRRSADWYQKSYDNGNLGLSYKLASIYDSESIRDYKKSHKLYQQAIKQGILAAYLDVARHYELGQGVKISPSKAYNFTLAAARKGHQPAWSKVVGMYLQGIGVKRSTKKAKYWLKKLSKSGDLKAKEQLESL</sequence>
<dbReference type="InterPro" id="IPR011990">
    <property type="entry name" value="TPR-like_helical_dom_sf"/>
</dbReference>
<organism evidence="1">
    <name type="scientific">hydrothermal vent metagenome</name>
    <dbReference type="NCBI Taxonomy" id="652676"/>
    <lineage>
        <taxon>unclassified sequences</taxon>
        <taxon>metagenomes</taxon>
        <taxon>ecological metagenomes</taxon>
    </lineage>
</organism>
<dbReference type="Pfam" id="PF08238">
    <property type="entry name" value="Sel1"/>
    <property type="match status" value="9"/>
</dbReference>
<dbReference type="Gene3D" id="1.25.40.10">
    <property type="entry name" value="Tetratricopeptide repeat domain"/>
    <property type="match status" value="2"/>
</dbReference>
<gene>
    <name evidence="1" type="ORF">MNB_SUP05-4-846</name>
</gene>
<reference evidence="1" key="1">
    <citation type="submission" date="2016-10" db="EMBL/GenBank/DDBJ databases">
        <authorList>
            <person name="de Groot N.N."/>
        </authorList>
    </citation>
    <scope>NUCLEOTIDE SEQUENCE</scope>
</reference>
<dbReference type="EMBL" id="FPHR01000010">
    <property type="protein sequence ID" value="SFV76916.1"/>
    <property type="molecule type" value="Genomic_DNA"/>
</dbReference>
<dbReference type="AlphaFoldDB" id="A0A1W1D911"/>
<dbReference type="SMART" id="SM00671">
    <property type="entry name" value="SEL1"/>
    <property type="match status" value="9"/>
</dbReference>
<dbReference type="InterPro" id="IPR006597">
    <property type="entry name" value="Sel1-like"/>
</dbReference>
<proteinExistence type="predicted"/>
<dbReference type="SUPFAM" id="SSF81901">
    <property type="entry name" value="HCP-like"/>
    <property type="match status" value="2"/>
</dbReference>
<evidence type="ECO:0008006" key="2">
    <source>
        <dbReference type="Google" id="ProtNLM"/>
    </source>
</evidence>
<name>A0A1W1D911_9ZZZZ</name>
<accession>A0A1W1D911</accession>
<evidence type="ECO:0000313" key="1">
    <source>
        <dbReference type="EMBL" id="SFV76916.1"/>
    </source>
</evidence>
<protein>
    <recommendedName>
        <fullName evidence="2">TETRATRICOPEPTIDE REPEAT FAMILY PROTEIN</fullName>
    </recommendedName>
</protein>